<organism evidence="1 2">
    <name type="scientific">Pyrolobus fumarii (strain DSM 11204 / 1A)</name>
    <dbReference type="NCBI Taxonomy" id="694429"/>
    <lineage>
        <taxon>Archaea</taxon>
        <taxon>Thermoproteota</taxon>
        <taxon>Thermoprotei</taxon>
        <taxon>Desulfurococcales</taxon>
        <taxon>Pyrodictiaceae</taxon>
        <taxon>Pyrolobus</taxon>
    </lineage>
</organism>
<dbReference type="EMBL" id="CP002838">
    <property type="protein sequence ID" value="AEM39466.1"/>
    <property type="molecule type" value="Genomic_DNA"/>
</dbReference>
<evidence type="ECO:0000313" key="2">
    <source>
        <dbReference type="Proteomes" id="UP000001037"/>
    </source>
</evidence>
<protein>
    <submittedName>
        <fullName evidence="1">N-glycosylase/DNA lyase</fullName>
    </submittedName>
</protein>
<dbReference type="KEGG" id="pfm:Pyrfu_1609"/>
<dbReference type="Gene3D" id="1.10.340.30">
    <property type="entry name" value="Hypothetical protein, domain 2"/>
    <property type="match status" value="1"/>
</dbReference>
<keyword evidence="2" id="KW-1185">Reference proteome</keyword>
<dbReference type="GO" id="GO:0016829">
    <property type="term" value="F:lyase activity"/>
    <property type="evidence" value="ECO:0007669"/>
    <property type="project" value="UniProtKB-KW"/>
</dbReference>
<dbReference type="InterPro" id="IPR015254">
    <property type="entry name" value="AGOG-like"/>
</dbReference>
<accession>G0EC96</accession>
<evidence type="ECO:0000313" key="1">
    <source>
        <dbReference type="EMBL" id="AEM39466.1"/>
    </source>
</evidence>
<dbReference type="Gene3D" id="1.10.1670.10">
    <property type="entry name" value="Helix-hairpin-Helix base-excision DNA repair enzymes (C-terminal)"/>
    <property type="match status" value="1"/>
</dbReference>
<proteinExistence type="predicted"/>
<dbReference type="GO" id="GO:0016799">
    <property type="term" value="F:hydrolase activity, hydrolyzing N-glycosyl compounds"/>
    <property type="evidence" value="ECO:0007669"/>
    <property type="project" value="InterPro"/>
</dbReference>
<name>G0EC96_PYRF1</name>
<dbReference type="RefSeq" id="WP_014027143.1">
    <property type="nucleotide sequence ID" value="NC_015931.1"/>
</dbReference>
<dbReference type="InterPro" id="IPR023170">
    <property type="entry name" value="HhH_base_excis_C"/>
</dbReference>
<reference evidence="1 2" key="1">
    <citation type="journal article" date="2011" name="Stand. Genomic Sci.">
        <title>Complete genome sequence of the hyperthermophilic chemolithoautotroph Pyrolobus fumarii type strain (1A).</title>
        <authorList>
            <person name="Anderson I."/>
            <person name="Goker M."/>
            <person name="Nolan M."/>
            <person name="Lucas S."/>
            <person name="Hammon N."/>
            <person name="Deshpande S."/>
            <person name="Cheng J.F."/>
            <person name="Tapia R."/>
            <person name="Han C."/>
            <person name="Goodwin L."/>
            <person name="Pitluck S."/>
            <person name="Huntemann M."/>
            <person name="Liolios K."/>
            <person name="Ivanova N."/>
            <person name="Pagani I."/>
            <person name="Mavromatis K."/>
            <person name="Ovchinikova G."/>
            <person name="Pati A."/>
            <person name="Chen A."/>
            <person name="Palaniappan K."/>
            <person name="Land M."/>
            <person name="Hauser L."/>
            <person name="Brambilla E.M."/>
            <person name="Huber H."/>
            <person name="Yasawong M."/>
            <person name="Rohde M."/>
            <person name="Spring S."/>
            <person name="Abt B."/>
            <person name="Sikorski J."/>
            <person name="Wirth R."/>
            <person name="Detter J.C."/>
            <person name="Woyke T."/>
            <person name="Bristow J."/>
            <person name="Eisen J.A."/>
            <person name="Markowitz V."/>
            <person name="Hugenholtz P."/>
            <person name="Kyrpides N.C."/>
            <person name="Klenk H.P."/>
            <person name="Lapidus A."/>
        </authorList>
    </citation>
    <scope>NUCLEOTIDE SEQUENCE [LARGE SCALE GENOMIC DNA]</scope>
    <source>
        <strain evidence="2">DSM 11204 / 1A</strain>
    </source>
</reference>
<dbReference type="Proteomes" id="UP000001037">
    <property type="component" value="Chromosome"/>
</dbReference>
<keyword evidence="1" id="KW-0456">Lyase</keyword>
<dbReference type="AlphaFoldDB" id="G0EC96"/>
<dbReference type="SUPFAM" id="SSF48150">
    <property type="entry name" value="DNA-glycosylase"/>
    <property type="match status" value="1"/>
</dbReference>
<dbReference type="GO" id="GO:0006281">
    <property type="term" value="P:DNA repair"/>
    <property type="evidence" value="ECO:0007669"/>
    <property type="project" value="InterPro"/>
</dbReference>
<sequence>MSKHVNASRIARVASVLRKVSSEALDAAEANDPQFQAVVTIAGRHGEAVVAIVVANAVVSYRLNMHGEEYWTMYGRFWSTRPTPTTADEVIKGVLEFMREVRVPVYEQKASRLRKVYDLISELIEDPRVFTDLELLYKRLVKSLGRNRYQKTSAFAAKMAYYAFRALDREVTRLDAIPVPLDRRFAVLTATSGIIPMHPDVIYTRLRDVAEQAWRRVSQDAMIPPVRLDTLLWLPARSIEPVVMKGLIGIARDEFAHKLVHVTLGRIDVKLADRIAEEILYTIEWL</sequence>
<gene>
    <name evidence="1" type="ordered locus">Pyrfu_1609</name>
</gene>
<dbReference type="GeneID" id="11138796"/>
<dbReference type="Pfam" id="PF09171">
    <property type="entry name" value="AGOG"/>
    <property type="match status" value="1"/>
</dbReference>
<dbReference type="HOGENOM" id="CLU_085935_0_0_2"/>
<dbReference type="InParanoid" id="G0EC96"/>
<dbReference type="InterPro" id="IPR011257">
    <property type="entry name" value="DNA_glycosylase"/>
</dbReference>
<dbReference type="GO" id="GO:0003906">
    <property type="term" value="F:DNA-(apurinic or apyrimidinic site) endonuclease activity"/>
    <property type="evidence" value="ECO:0007669"/>
    <property type="project" value="InterPro"/>
</dbReference>
<dbReference type="OrthoDB" id="15106at2157"/>
<dbReference type="eggNOG" id="arCOG04144">
    <property type="taxonomic scope" value="Archaea"/>
</dbReference>